<protein>
    <recommendedName>
        <fullName evidence="1">Putative E3 ubiquitin-protein ligase LIN N-terminal domain-containing protein</fullName>
    </recommendedName>
</protein>
<evidence type="ECO:0000313" key="2">
    <source>
        <dbReference type="EMBL" id="CAL0299820.1"/>
    </source>
</evidence>
<organism evidence="2 3">
    <name type="scientific">Lupinus luteus</name>
    <name type="common">European yellow lupine</name>
    <dbReference type="NCBI Taxonomy" id="3873"/>
    <lineage>
        <taxon>Eukaryota</taxon>
        <taxon>Viridiplantae</taxon>
        <taxon>Streptophyta</taxon>
        <taxon>Embryophyta</taxon>
        <taxon>Tracheophyta</taxon>
        <taxon>Spermatophyta</taxon>
        <taxon>Magnoliopsida</taxon>
        <taxon>eudicotyledons</taxon>
        <taxon>Gunneridae</taxon>
        <taxon>Pentapetalae</taxon>
        <taxon>rosids</taxon>
        <taxon>fabids</taxon>
        <taxon>Fabales</taxon>
        <taxon>Fabaceae</taxon>
        <taxon>Papilionoideae</taxon>
        <taxon>50 kb inversion clade</taxon>
        <taxon>genistoids sensu lato</taxon>
        <taxon>core genistoids</taxon>
        <taxon>Genisteae</taxon>
        <taxon>Lupinus</taxon>
    </lineage>
</organism>
<accession>A0AAV1VS87</accession>
<dbReference type="Pfam" id="PF23568">
    <property type="entry name" value="ARM_LIN"/>
    <property type="match status" value="1"/>
</dbReference>
<feature type="domain" description="Putative E3 ubiquitin-protein ligase LIN N-terminal" evidence="1">
    <location>
        <begin position="10"/>
        <end position="267"/>
    </location>
</feature>
<dbReference type="Proteomes" id="UP001497480">
    <property type="component" value="Unassembled WGS sequence"/>
</dbReference>
<dbReference type="InterPro" id="IPR056512">
    <property type="entry name" value="LIN_N"/>
</dbReference>
<reference evidence="2 3" key="1">
    <citation type="submission" date="2024-03" db="EMBL/GenBank/DDBJ databases">
        <authorList>
            <person name="Martinez-Hernandez J."/>
        </authorList>
    </citation>
    <scope>NUCLEOTIDE SEQUENCE [LARGE SCALE GENOMIC DNA]</scope>
</reference>
<evidence type="ECO:0000313" key="3">
    <source>
        <dbReference type="Proteomes" id="UP001497480"/>
    </source>
</evidence>
<proteinExistence type="predicted"/>
<dbReference type="AlphaFoldDB" id="A0AAV1VS87"/>
<dbReference type="PANTHER" id="PTHR47446">
    <property type="entry name" value="RING-TYPE E3 UBIQUITIN TRANSFERASE"/>
    <property type="match status" value="1"/>
</dbReference>
<dbReference type="PANTHER" id="PTHR47446:SF3">
    <property type="entry name" value="RING-TYPE E3 UBIQUITIN TRANSFERASE"/>
    <property type="match status" value="1"/>
</dbReference>
<comment type="caution">
    <text evidence="2">The sequence shown here is derived from an EMBL/GenBank/DDBJ whole genome shotgun (WGS) entry which is preliminary data.</text>
</comment>
<name>A0AAV1VS87_LUPLU</name>
<dbReference type="InterPro" id="IPR052858">
    <property type="entry name" value="E3_ubiquitin-ligase_LIN"/>
</dbReference>
<sequence>MAGKFIFTMDRKDISRFLTKTIDSFVQDRLINKERRIENKEQCAERLAAKDGSSDKDTEVEYSDQAVIANLDWGIEALEEAISTYNMETKLARLDHAEKMLQVCAMLNPKQKTGGVPNFYLSAWAHLNLSYLWKLRSNTQNCIFHALEMFIIDPFFSRVDFAPDLWKNLFLPHMSSIVGWYSEERHKLMMEVVSGSANLSFTADIDKLFNESLVSSMRPHQIDKLQKLDQLYGESLNENTRLYAKYYKDCMNSDSTSGKKVSMLPIAEPPMTPLHELSLSIPDYVKFGPILPKSAGFSLTSSPKDIVNGRLEFLHRF</sequence>
<evidence type="ECO:0000259" key="1">
    <source>
        <dbReference type="Pfam" id="PF23568"/>
    </source>
</evidence>
<gene>
    <name evidence="2" type="ORF">LLUT_LOCUS880</name>
</gene>
<dbReference type="EMBL" id="CAXHTB010000001">
    <property type="protein sequence ID" value="CAL0299820.1"/>
    <property type="molecule type" value="Genomic_DNA"/>
</dbReference>
<keyword evidence="3" id="KW-1185">Reference proteome</keyword>